<dbReference type="Proteomes" id="UP001244136">
    <property type="component" value="Chromosome"/>
</dbReference>
<protein>
    <submittedName>
        <fullName evidence="1">Uncharacterized protein</fullName>
    </submittedName>
</protein>
<reference evidence="1 2" key="1">
    <citation type="journal article" date="2008" name="Int. J. Syst. Evol. Microbiol.">
        <title>Tessaracoccus flavescens sp. nov., isolated from marine sediment.</title>
        <authorList>
            <person name="Lee D.W."/>
            <person name="Lee S.D."/>
        </authorList>
    </citation>
    <scope>NUCLEOTIDE SEQUENCE [LARGE SCALE GENOMIC DNA]</scope>
    <source>
        <strain evidence="1 2">T21</strain>
    </source>
</reference>
<organism evidence="1 2">
    <name type="scientific">Tessaracoccus lacteus</name>
    <dbReference type="NCBI Taxonomy" id="3041766"/>
    <lineage>
        <taxon>Bacteria</taxon>
        <taxon>Bacillati</taxon>
        <taxon>Actinomycetota</taxon>
        <taxon>Actinomycetes</taxon>
        <taxon>Propionibacteriales</taxon>
        <taxon>Propionibacteriaceae</taxon>
        <taxon>Tessaracoccus</taxon>
    </lineage>
</organism>
<proteinExistence type="predicted"/>
<gene>
    <name evidence="1" type="ORF">QH948_04245</name>
</gene>
<name>A0ABY8PZN9_9ACTN</name>
<evidence type="ECO:0000313" key="1">
    <source>
        <dbReference type="EMBL" id="WGT47984.1"/>
    </source>
</evidence>
<dbReference type="RefSeq" id="WP_281145647.1">
    <property type="nucleotide sequence ID" value="NZ_CP123967.1"/>
</dbReference>
<evidence type="ECO:0000313" key="2">
    <source>
        <dbReference type="Proteomes" id="UP001244136"/>
    </source>
</evidence>
<keyword evidence="2" id="KW-1185">Reference proteome</keyword>
<sequence>MSERSAQVPEWLPSEQSWIDQLTDRVFEGEIVLLRALPRWGLSSVCASVAEALGDSAVVVEGRAISEANQKAARERIDEDVSAATEHAGCAQLIFDDYGRAIRRSQGGTLHSMLYRLLVDSEAARDTGALLVARSGDMLDLRFSGSPLISRARSVVLPVLGPEDAAALSIDLASLRRMSGESTWLARQFLGVSTRQGQVGAVEHLNNDRRRIVESLPPPAVEVLAGARAAHDCDATSREALLCLGSIDAGGAFEPARLVAQSTLLDEVHLRNPGWPADRSESVRRFADMLAGVEDAIWVDRYLFAEPSKARAFLARLRKLTSTRLRLLVSDDRDRSGFASDVSSALDGLENIQVRFMSRHDRRLLHDRHLVLPAMSSGFVLPTAGVILSIDDPGSAVSVPMPALAINFADCWRRGTRVFPGS</sequence>
<dbReference type="EMBL" id="CP123967">
    <property type="protein sequence ID" value="WGT47984.1"/>
    <property type="molecule type" value="Genomic_DNA"/>
</dbReference>
<accession>A0ABY8PZN9</accession>